<dbReference type="STRING" id="550447.SAMN05428946_0974"/>
<keyword evidence="7 8" id="KW-0472">Membrane</keyword>
<protein>
    <recommendedName>
        <fullName evidence="11">Permease</fullName>
    </recommendedName>
</protein>
<dbReference type="Gene3D" id="1.20.1530.20">
    <property type="match status" value="2"/>
</dbReference>
<feature type="transmembrane region" description="Helical" evidence="8">
    <location>
        <begin position="292"/>
        <end position="316"/>
    </location>
</feature>
<evidence type="ECO:0000256" key="6">
    <source>
        <dbReference type="ARBA" id="ARBA00022989"/>
    </source>
</evidence>
<reference evidence="10" key="1">
    <citation type="submission" date="2017-01" db="EMBL/GenBank/DDBJ databases">
        <authorList>
            <person name="Varghese N."/>
            <person name="Submissions S."/>
        </authorList>
    </citation>
    <scope>NUCLEOTIDE SEQUENCE [LARGE SCALE GENOMIC DNA]</scope>
    <source>
        <strain evidence="10">MNA4</strain>
    </source>
</reference>
<evidence type="ECO:0000313" key="9">
    <source>
        <dbReference type="EMBL" id="SIT73373.1"/>
    </source>
</evidence>
<keyword evidence="10" id="KW-1185">Reference proteome</keyword>
<gene>
    <name evidence="9" type="ORF">SAMN05428946_0974</name>
</gene>
<feature type="transmembrane region" description="Helical" evidence="8">
    <location>
        <begin position="102"/>
        <end position="123"/>
    </location>
</feature>
<feature type="transmembrane region" description="Helical" evidence="8">
    <location>
        <begin position="163"/>
        <end position="183"/>
    </location>
</feature>
<accession>A0A1U7PKI8</accession>
<keyword evidence="6 8" id="KW-1133">Transmembrane helix</keyword>
<evidence type="ECO:0000256" key="8">
    <source>
        <dbReference type="SAM" id="Phobius"/>
    </source>
</evidence>
<feature type="transmembrane region" description="Helical" evidence="8">
    <location>
        <begin position="36"/>
        <end position="55"/>
    </location>
</feature>
<evidence type="ECO:0000256" key="5">
    <source>
        <dbReference type="ARBA" id="ARBA00022692"/>
    </source>
</evidence>
<proteinExistence type="inferred from homology"/>
<feature type="transmembrane region" description="Helical" evidence="8">
    <location>
        <begin position="236"/>
        <end position="254"/>
    </location>
</feature>
<dbReference type="PANTHER" id="PTHR36838:SF1">
    <property type="entry name" value="SLR1864 PROTEIN"/>
    <property type="match status" value="1"/>
</dbReference>
<evidence type="ECO:0000256" key="3">
    <source>
        <dbReference type="ARBA" id="ARBA00022448"/>
    </source>
</evidence>
<organism evidence="9 10">
    <name type="scientific">Edaphobacillus lindanitolerans</name>
    <dbReference type="NCBI Taxonomy" id="550447"/>
    <lineage>
        <taxon>Bacteria</taxon>
        <taxon>Bacillati</taxon>
        <taxon>Bacillota</taxon>
        <taxon>Bacilli</taxon>
        <taxon>Bacillales</taxon>
        <taxon>Bacillaceae</taxon>
        <taxon>Edaphobacillus</taxon>
    </lineage>
</organism>
<sequence length="319" mass="34139">MTMGLVFHSIGVITLMIGIGVILSRTFNFNEDTRNAFISLITNVGMPCIILSSIFQVDIGGDLFGQIIFVFLVSIAINLAGIGLGYLFAVLFHKKVNRAKELAILSGLGNTGFIGIPLCAVLLGPEGALYAAMFDAGVDFTIWTVGALLLQQKKQVGLGMLRTMLNVPILSIVIGLTLAFFNLRPPYLLTDLFDRLAAIAAPLAMFYIGIMIMSLLRQPSAAGRLAGTRNTLWLPVTVKLVLLPVLAVLVGIGLSVDRLMLQILLIQAAMPTLTLSSILFAKYSADEEMGAFVTICSTAAALLTIPGMIYLMNLWVAGG</sequence>
<dbReference type="GO" id="GO:0055085">
    <property type="term" value="P:transmembrane transport"/>
    <property type="evidence" value="ECO:0007669"/>
    <property type="project" value="InterPro"/>
</dbReference>
<dbReference type="EMBL" id="FTPL01000001">
    <property type="protein sequence ID" value="SIT73373.1"/>
    <property type="molecule type" value="Genomic_DNA"/>
</dbReference>
<feature type="transmembrane region" description="Helical" evidence="8">
    <location>
        <begin position="6"/>
        <end position="24"/>
    </location>
</feature>
<dbReference type="InterPro" id="IPR004776">
    <property type="entry name" value="Mem_transp_PIN-like"/>
</dbReference>
<evidence type="ECO:0000313" key="10">
    <source>
        <dbReference type="Proteomes" id="UP000187550"/>
    </source>
</evidence>
<feature type="transmembrane region" description="Helical" evidence="8">
    <location>
        <begin position="195"/>
        <end position="216"/>
    </location>
</feature>
<dbReference type="GO" id="GO:0005886">
    <property type="term" value="C:plasma membrane"/>
    <property type="evidence" value="ECO:0007669"/>
    <property type="project" value="UniProtKB-SubCell"/>
</dbReference>
<feature type="transmembrane region" description="Helical" evidence="8">
    <location>
        <begin position="260"/>
        <end position="280"/>
    </location>
</feature>
<feature type="transmembrane region" description="Helical" evidence="8">
    <location>
        <begin position="129"/>
        <end position="151"/>
    </location>
</feature>
<dbReference type="OrthoDB" id="401182at2"/>
<evidence type="ECO:0000256" key="1">
    <source>
        <dbReference type="ARBA" id="ARBA00004651"/>
    </source>
</evidence>
<comment type="similarity">
    <text evidence="2">Belongs to the auxin efflux carrier (TC 2.A.69) family.</text>
</comment>
<evidence type="ECO:0000256" key="4">
    <source>
        <dbReference type="ARBA" id="ARBA00022475"/>
    </source>
</evidence>
<evidence type="ECO:0000256" key="2">
    <source>
        <dbReference type="ARBA" id="ARBA00010145"/>
    </source>
</evidence>
<name>A0A1U7PKI8_9BACI</name>
<feature type="transmembrane region" description="Helical" evidence="8">
    <location>
        <begin position="67"/>
        <end position="90"/>
    </location>
</feature>
<keyword evidence="5 8" id="KW-0812">Transmembrane</keyword>
<keyword evidence="4" id="KW-1003">Cell membrane</keyword>
<dbReference type="InterPro" id="IPR038770">
    <property type="entry name" value="Na+/solute_symporter_sf"/>
</dbReference>
<dbReference type="AlphaFoldDB" id="A0A1U7PKI8"/>
<comment type="subcellular location">
    <subcellularLocation>
        <location evidence="1">Cell membrane</location>
        <topology evidence="1">Multi-pass membrane protein</topology>
    </subcellularLocation>
</comment>
<keyword evidence="3" id="KW-0813">Transport</keyword>
<dbReference type="PANTHER" id="PTHR36838">
    <property type="entry name" value="AUXIN EFFLUX CARRIER FAMILY PROTEIN"/>
    <property type="match status" value="1"/>
</dbReference>
<evidence type="ECO:0000256" key="7">
    <source>
        <dbReference type="ARBA" id="ARBA00023136"/>
    </source>
</evidence>
<dbReference type="Pfam" id="PF03547">
    <property type="entry name" value="Mem_trans"/>
    <property type="match status" value="1"/>
</dbReference>
<evidence type="ECO:0008006" key="11">
    <source>
        <dbReference type="Google" id="ProtNLM"/>
    </source>
</evidence>
<dbReference type="Proteomes" id="UP000187550">
    <property type="component" value="Unassembled WGS sequence"/>
</dbReference>